<dbReference type="GO" id="GO:0016787">
    <property type="term" value="F:hydrolase activity"/>
    <property type="evidence" value="ECO:0007669"/>
    <property type="project" value="UniProtKB-KW"/>
</dbReference>
<dbReference type="GO" id="GO:0005524">
    <property type="term" value="F:ATP binding"/>
    <property type="evidence" value="ECO:0007669"/>
    <property type="project" value="UniProtKB-UniRule"/>
</dbReference>
<dbReference type="Gene3D" id="3.90.1150.50">
    <property type="entry name" value="Transcription-repair-coupling factor, D7 domain"/>
    <property type="match status" value="1"/>
</dbReference>
<comment type="subcellular location">
    <subcellularLocation>
        <location evidence="9">Cytoplasm</location>
    </subcellularLocation>
</comment>
<dbReference type="Pfam" id="PF17757">
    <property type="entry name" value="UvrB_inter"/>
    <property type="match status" value="1"/>
</dbReference>
<dbReference type="EMBL" id="METD01000001">
    <property type="protein sequence ID" value="OGB73320.1"/>
    <property type="molecule type" value="Genomic_DNA"/>
</dbReference>
<dbReference type="PROSITE" id="PS51192">
    <property type="entry name" value="HELICASE_ATP_BIND_1"/>
    <property type="match status" value="1"/>
</dbReference>
<accession>A0A1F4NPH8</accession>
<feature type="domain" description="Helicase C-terminal" evidence="11">
    <location>
        <begin position="720"/>
        <end position="873"/>
    </location>
</feature>
<dbReference type="GO" id="GO:0000716">
    <property type="term" value="P:transcription-coupled nucleotide-excision repair, DNA damage recognition"/>
    <property type="evidence" value="ECO:0007669"/>
    <property type="project" value="UniProtKB-UniRule"/>
</dbReference>
<dbReference type="InterPro" id="IPR041471">
    <property type="entry name" value="UvrB_inter"/>
</dbReference>
<dbReference type="InterPro" id="IPR004576">
    <property type="entry name" value="Mfd"/>
</dbReference>
<evidence type="ECO:0000256" key="8">
    <source>
        <dbReference type="ARBA" id="ARBA00023204"/>
    </source>
</evidence>
<protein>
    <recommendedName>
        <fullName evidence="9">Transcription-repair-coupling factor</fullName>
        <shortName evidence="9">TRCF</shortName>
        <ecNumber evidence="9">3.6.4.-</ecNumber>
    </recommendedName>
</protein>
<dbReference type="InterPro" id="IPR027417">
    <property type="entry name" value="P-loop_NTPase"/>
</dbReference>
<dbReference type="SMART" id="SM00490">
    <property type="entry name" value="HELICc"/>
    <property type="match status" value="1"/>
</dbReference>
<dbReference type="PROSITE" id="PS51194">
    <property type="entry name" value="HELICASE_CTER"/>
    <property type="match status" value="1"/>
</dbReference>
<dbReference type="GO" id="GO:0005737">
    <property type="term" value="C:cytoplasm"/>
    <property type="evidence" value="ECO:0007669"/>
    <property type="project" value="UniProtKB-SubCell"/>
</dbReference>
<proteinExistence type="inferred from homology"/>
<keyword evidence="5" id="KW-0347">Helicase</keyword>
<dbReference type="SMART" id="SM00982">
    <property type="entry name" value="TRCF"/>
    <property type="match status" value="1"/>
</dbReference>
<evidence type="ECO:0000256" key="6">
    <source>
        <dbReference type="ARBA" id="ARBA00022840"/>
    </source>
</evidence>
<dbReference type="GO" id="GO:0003678">
    <property type="term" value="F:DNA helicase activity"/>
    <property type="evidence" value="ECO:0007669"/>
    <property type="project" value="TreeGrafter"/>
</dbReference>
<dbReference type="Gene3D" id="2.40.10.170">
    <property type="match status" value="1"/>
</dbReference>
<dbReference type="SUPFAM" id="SSF141259">
    <property type="entry name" value="CarD-like"/>
    <property type="match status" value="1"/>
</dbReference>
<name>A0A1F4NPH8_UNCK3</name>
<keyword evidence="6 9" id="KW-0067">ATP-binding</keyword>
<dbReference type="HAMAP" id="MF_00969">
    <property type="entry name" value="TRCF"/>
    <property type="match status" value="1"/>
</dbReference>
<dbReference type="SMART" id="SM01058">
    <property type="entry name" value="CarD_TRCF"/>
    <property type="match status" value="1"/>
</dbReference>
<reference evidence="12 13" key="1">
    <citation type="journal article" date="2016" name="Nat. Commun.">
        <title>Thousands of microbial genomes shed light on interconnected biogeochemical processes in an aquifer system.</title>
        <authorList>
            <person name="Anantharaman K."/>
            <person name="Brown C.T."/>
            <person name="Hug L.A."/>
            <person name="Sharon I."/>
            <person name="Castelle C.J."/>
            <person name="Probst A.J."/>
            <person name="Thomas B.C."/>
            <person name="Singh A."/>
            <person name="Wilkins M.J."/>
            <person name="Karaoz U."/>
            <person name="Brodie E.L."/>
            <person name="Williams K.H."/>
            <person name="Hubbard S.S."/>
            <person name="Banfield J.F."/>
        </authorList>
    </citation>
    <scope>NUCLEOTIDE SEQUENCE [LARGE SCALE GENOMIC DNA]</scope>
</reference>
<gene>
    <name evidence="9" type="primary">mfd</name>
    <name evidence="12" type="ORF">A3K51_00360</name>
</gene>
<dbReference type="NCBIfam" id="TIGR00580">
    <property type="entry name" value="mfd"/>
    <property type="match status" value="1"/>
</dbReference>
<keyword evidence="2 9" id="KW-0547">Nucleotide-binding</keyword>
<dbReference type="InterPro" id="IPR037235">
    <property type="entry name" value="TRCF-like_C_D7"/>
</dbReference>
<evidence type="ECO:0000256" key="2">
    <source>
        <dbReference type="ARBA" id="ARBA00022741"/>
    </source>
</evidence>
<feature type="domain" description="Helicase ATP-binding" evidence="10">
    <location>
        <begin position="538"/>
        <end position="699"/>
    </location>
</feature>
<dbReference type="Gene3D" id="3.40.50.300">
    <property type="entry name" value="P-loop containing nucleotide triphosphate hydrolases"/>
    <property type="match status" value="2"/>
</dbReference>
<evidence type="ECO:0000256" key="9">
    <source>
        <dbReference type="HAMAP-Rule" id="MF_00969"/>
    </source>
</evidence>
<dbReference type="SUPFAM" id="SSF143517">
    <property type="entry name" value="TRCF domain-like"/>
    <property type="match status" value="1"/>
</dbReference>
<dbReference type="Gene3D" id="3.30.2060.10">
    <property type="entry name" value="Penicillin-binding protein 1b domain"/>
    <property type="match status" value="1"/>
</dbReference>
<comment type="similarity">
    <text evidence="9">In the N-terminal section; belongs to the UvrB family.</text>
</comment>
<keyword evidence="7 9" id="KW-0238">DNA-binding</keyword>
<keyword evidence="8 9" id="KW-0234">DNA repair</keyword>
<evidence type="ECO:0000259" key="11">
    <source>
        <dbReference type="PROSITE" id="PS51194"/>
    </source>
</evidence>
<dbReference type="CDD" id="cd17991">
    <property type="entry name" value="DEXHc_TRCF"/>
    <property type="match status" value="1"/>
</dbReference>
<dbReference type="InterPro" id="IPR047112">
    <property type="entry name" value="RecG/Mfd"/>
</dbReference>
<dbReference type="PANTHER" id="PTHR47964">
    <property type="entry name" value="ATP-DEPENDENT DNA HELICASE HOMOLOG RECG, CHLOROPLASTIC"/>
    <property type="match status" value="1"/>
</dbReference>
<sequence>MADSVFYASILKKFTTTANFQTLFSGLGRQKLTLTGLNHFGRSLLLAGLISTQDKPIVFITKSEREQFALQRLMENLWNIPAAIYPPLRSSSLNREEFVENFKTRVIMAKQMTRPNQLTIFTGKHLIEPLTYPATSLSIEVGQELTPAQLLTQLLGLGFERQTKTFQAGEIAQRGEVMDVFPIDHEYPLRITFVGDRIDKLYTFEPINGNKIDQLNQVEIAAIKIKAFAPSLVEQLDEITDQVIIILDHTDEIMQSLYEMFVASENTRLATINKALDTLPLIKIEAIASEDIKRLEFDFFEPSVYASQMDRLIKDIKKHISEGWQVGIATDKGKSITQIFTEVDLSLTDNPKLLPMVPGVGMISPSLKTLILTDDEMFAITSSVTTHATNKQQRLFLAEIQRGDYIVHNDHGIGRLLDIQRLQLNGVEREYLIVEYAKGDKLYVPIDQIDKVSKYISVDGRPPQLTRLSSQSWKRVIGRIRKESHKFAKELLDLYAKRQLNQGISFNSEEFWAKALADTFAFEETPDQESVINEILRDMEQDKPMDRLLVADVGFGKTEVAIRAAFKAVTSGYQVAYLAPTTILVEQQYKTFTERLKPFDTKVAALSRFKSKAEQTETVAKIKLGEVDIVIGTHRLLSKDIKFKNLGLIIIDEEQRFGVGHKEKLKLLRSEVDVLSLTATPIPRTLNLALSGIRDISVIETPPTNRLPIITTVAAYASDLVQQAIEKEVKRGGQVYFVHNRVQTIDTVQHKLEKMMPEVKFIHAHGQMGERLLAKIMQEFNQNKYDVLIASTIIENGLDNPNVNTLLVDDAGHFGLSQLHQLRGRIGRGKVQAYSYFLYNKGKLLPKALERLKTIQENTELGSGYNIAMRDMQLRGAGGVLSKQQHGHITAIGLSLYTKLLNKAIEEMRTGHKINVSDVTIDLPIAAYLPVKYVDAESQRLKIYQTLGIIENTNELDEEFKKLFENYGKLPIEVVNLKKLLRLKLSALSTQQVTSITAKNLHPSDVAPKYLITIHLTEPPKPKMLEPLMKLAPSLEVGEKYVALNHTDFPGDWLEGLTAFVGNIKKI</sequence>
<comment type="similarity">
    <text evidence="9">In the C-terminal section; belongs to the helicase family. RecG subfamily.</text>
</comment>
<evidence type="ECO:0000256" key="1">
    <source>
        <dbReference type="ARBA" id="ARBA00022490"/>
    </source>
</evidence>
<evidence type="ECO:0000313" key="12">
    <source>
        <dbReference type="EMBL" id="OGB73320.1"/>
    </source>
</evidence>
<evidence type="ECO:0000256" key="4">
    <source>
        <dbReference type="ARBA" id="ARBA00022801"/>
    </source>
</evidence>
<dbReference type="InterPro" id="IPR003711">
    <property type="entry name" value="CarD-like/TRCF_RID"/>
</dbReference>
<keyword evidence="3 9" id="KW-0227">DNA damage</keyword>
<keyword evidence="1 9" id="KW-0963">Cytoplasm</keyword>
<evidence type="ECO:0000256" key="7">
    <source>
        <dbReference type="ARBA" id="ARBA00023125"/>
    </source>
</evidence>
<dbReference type="InterPro" id="IPR005118">
    <property type="entry name" value="TRCF_C"/>
</dbReference>
<dbReference type="Pfam" id="PF03461">
    <property type="entry name" value="TRCF"/>
    <property type="match status" value="1"/>
</dbReference>
<organism evidence="12 13">
    <name type="scientific">candidate division Kazan bacterium RIFCSPLOWO2_01_FULL_45_19</name>
    <dbReference type="NCBI Taxonomy" id="1798538"/>
    <lineage>
        <taxon>Bacteria</taxon>
        <taxon>Bacteria division Kazan-3B-28</taxon>
    </lineage>
</organism>
<dbReference type="InterPro" id="IPR014001">
    <property type="entry name" value="Helicase_ATP-bd"/>
</dbReference>
<dbReference type="Gene3D" id="3.40.50.11180">
    <property type="match status" value="1"/>
</dbReference>
<dbReference type="AlphaFoldDB" id="A0A1F4NPH8"/>
<dbReference type="SUPFAM" id="SSF52540">
    <property type="entry name" value="P-loop containing nucleoside triphosphate hydrolases"/>
    <property type="match status" value="3"/>
</dbReference>
<dbReference type="Pfam" id="PF00271">
    <property type="entry name" value="Helicase_C"/>
    <property type="match status" value="1"/>
</dbReference>
<comment type="caution">
    <text evidence="12">The sequence shown here is derived from an EMBL/GenBank/DDBJ whole genome shotgun (WGS) entry which is preliminary data.</text>
</comment>
<dbReference type="Pfam" id="PF00270">
    <property type="entry name" value="DEAD"/>
    <property type="match status" value="1"/>
</dbReference>
<dbReference type="GO" id="GO:0006355">
    <property type="term" value="P:regulation of DNA-templated transcription"/>
    <property type="evidence" value="ECO:0007669"/>
    <property type="project" value="UniProtKB-UniRule"/>
</dbReference>
<dbReference type="EC" id="3.6.4.-" evidence="9"/>
<evidence type="ECO:0000259" key="10">
    <source>
        <dbReference type="PROSITE" id="PS51192"/>
    </source>
</evidence>
<dbReference type="Proteomes" id="UP000178085">
    <property type="component" value="Unassembled WGS sequence"/>
</dbReference>
<dbReference type="InterPro" id="IPR036101">
    <property type="entry name" value="CarD-like/TRCF_RID_sf"/>
</dbReference>
<keyword evidence="4 9" id="KW-0378">Hydrolase</keyword>
<evidence type="ECO:0000256" key="5">
    <source>
        <dbReference type="ARBA" id="ARBA00022806"/>
    </source>
</evidence>
<dbReference type="GO" id="GO:0003684">
    <property type="term" value="F:damaged DNA binding"/>
    <property type="evidence" value="ECO:0007669"/>
    <property type="project" value="InterPro"/>
</dbReference>
<comment type="function">
    <text evidence="9">Couples transcription and DNA repair by recognizing RNA polymerase (RNAP) stalled at DNA lesions. Mediates ATP-dependent release of RNAP and its truncated transcript from the DNA, and recruitment of nucleotide excision repair machinery to the damaged site.</text>
</comment>
<dbReference type="Pfam" id="PF02559">
    <property type="entry name" value="CarD_TRCF_RID"/>
    <property type="match status" value="1"/>
</dbReference>
<evidence type="ECO:0000256" key="3">
    <source>
        <dbReference type="ARBA" id="ARBA00022763"/>
    </source>
</evidence>
<dbReference type="SMART" id="SM00487">
    <property type="entry name" value="DEXDc"/>
    <property type="match status" value="1"/>
</dbReference>
<evidence type="ECO:0000313" key="13">
    <source>
        <dbReference type="Proteomes" id="UP000178085"/>
    </source>
</evidence>
<dbReference type="InterPro" id="IPR001650">
    <property type="entry name" value="Helicase_C-like"/>
</dbReference>
<dbReference type="PANTHER" id="PTHR47964:SF1">
    <property type="entry name" value="ATP-DEPENDENT DNA HELICASE HOMOLOG RECG, CHLOROPLASTIC"/>
    <property type="match status" value="1"/>
</dbReference>
<dbReference type="InterPro" id="IPR011545">
    <property type="entry name" value="DEAD/DEAH_box_helicase_dom"/>
</dbReference>